<dbReference type="Proteomes" id="UP000092666">
    <property type="component" value="Unassembled WGS sequence"/>
</dbReference>
<protein>
    <submittedName>
        <fullName evidence="2">Uncharacterized protein</fullName>
    </submittedName>
</protein>
<feature type="region of interest" description="Disordered" evidence="1">
    <location>
        <begin position="188"/>
        <end position="278"/>
    </location>
</feature>
<feature type="compositionally biased region" description="Polar residues" evidence="1">
    <location>
        <begin position="74"/>
        <end position="90"/>
    </location>
</feature>
<feature type="compositionally biased region" description="Polar residues" evidence="1">
    <location>
        <begin position="233"/>
        <end position="270"/>
    </location>
</feature>
<evidence type="ECO:0000313" key="2">
    <source>
        <dbReference type="EMBL" id="OCF34551.1"/>
    </source>
</evidence>
<feature type="compositionally biased region" description="Low complexity" evidence="1">
    <location>
        <begin position="48"/>
        <end position="61"/>
    </location>
</feature>
<proteinExistence type="predicted"/>
<reference evidence="3" key="2">
    <citation type="submission" date="2013-12" db="EMBL/GenBank/DDBJ databases">
        <title>Evolution of pathogenesis and genome organization in the Tremellales.</title>
        <authorList>
            <person name="Cuomo C."/>
            <person name="Litvintseva A."/>
            <person name="Heitman J."/>
            <person name="Chen Y."/>
            <person name="Sun S."/>
            <person name="Springer D."/>
            <person name="Dromer F."/>
            <person name="Young S."/>
            <person name="Zeng Q."/>
            <person name="Chapman S."/>
            <person name="Gujja S."/>
            <person name="Saif S."/>
            <person name="Birren B."/>
        </authorList>
    </citation>
    <scope>NUCLEOTIDE SEQUENCE [LARGE SCALE GENOMIC DNA]</scope>
    <source>
        <strain evidence="3">BCC8398</strain>
    </source>
</reference>
<feature type="compositionally biased region" description="Low complexity" evidence="1">
    <location>
        <begin position="117"/>
        <end position="136"/>
    </location>
</feature>
<reference evidence="2 3" key="1">
    <citation type="submission" date="2013-07" db="EMBL/GenBank/DDBJ databases">
        <title>The Genome Sequence of Cryptococcus heveanensis BCC8398.</title>
        <authorList>
            <consortium name="The Broad Institute Genome Sequencing Platform"/>
            <person name="Cuomo C."/>
            <person name="Litvintseva A."/>
            <person name="Chen Y."/>
            <person name="Heitman J."/>
            <person name="Sun S."/>
            <person name="Springer D."/>
            <person name="Dromer F."/>
            <person name="Young S.K."/>
            <person name="Zeng Q."/>
            <person name="Gargeya S."/>
            <person name="Fitzgerald M."/>
            <person name="Abouelleil A."/>
            <person name="Alvarado L."/>
            <person name="Berlin A.M."/>
            <person name="Chapman S.B."/>
            <person name="Dewar J."/>
            <person name="Goldberg J."/>
            <person name="Griggs A."/>
            <person name="Gujja S."/>
            <person name="Hansen M."/>
            <person name="Howarth C."/>
            <person name="Imamovic A."/>
            <person name="Larimer J."/>
            <person name="McCowan C."/>
            <person name="Murphy C."/>
            <person name="Pearson M."/>
            <person name="Priest M."/>
            <person name="Roberts A."/>
            <person name="Saif S."/>
            <person name="Shea T."/>
            <person name="Sykes S."/>
            <person name="Wortman J."/>
            <person name="Nusbaum C."/>
            <person name="Birren B."/>
        </authorList>
    </citation>
    <scope>NUCLEOTIDE SEQUENCE [LARGE SCALE GENOMIC DNA]</scope>
    <source>
        <strain evidence="2 3">BCC8398</strain>
    </source>
</reference>
<name>A0A1B9GU14_9TREE</name>
<feature type="region of interest" description="Disordered" evidence="1">
    <location>
        <begin position="1"/>
        <end position="24"/>
    </location>
</feature>
<evidence type="ECO:0000313" key="3">
    <source>
        <dbReference type="Proteomes" id="UP000092666"/>
    </source>
</evidence>
<dbReference type="AlphaFoldDB" id="A0A1B9GU14"/>
<organism evidence="2 3">
    <name type="scientific">Kwoniella heveanensis BCC8398</name>
    <dbReference type="NCBI Taxonomy" id="1296120"/>
    <lineage>
        <taxon>Eukaryota</taxon>
        <taxon>Fungi</taxon>
        <taxon>Dikarya</taxon>
        <taxon>Basidiomycota</taxon>
        <taxon>Agaricomycotina</taxon>
        <taxon>Tremellomycetes</taxon>
        <taxon>Tremellales</taxon>
        <taxon>Cryptococcaceae</taxon>
        <taxon>Kwoniella</taxon>
    </lineage>
</organism>
<sequence>MVSLSGSSRRMGGHYLYDKSSGVFSSISNGVRSILRNRSSLPSPSPSPSASSNAASSQVPSYTVLWHSDRSRPASPQSCFSPTPSDSYRSTPDLGEGSVCYASGLSGDDSSSNTSRAGSYSDDSLSGGSSAASFTSAMSGSRRSSVIIDHSAAAPSAITDTAWYGSGKIQPSSPYISPAYRTRSSIYTSSRHTPPATGHSFSQRNVHFDGGSASGSSHYPFSSAREHSDAVRATSTRWRQSSVYTPRSGGEDSSSALSEPGSYSESGQHYSGSVASTSASALSTMESAAISLLSGVSRLSGGRRK</sequence>
<gene>
    <name evidence="2" type="ORF">I316_03592</name>
</gene>
<dbReference type="EMBL" id="KV700124">
    <property type="protein sequence ID" value="OCF34551.1"/>
    <property type="molecule type" value="Genomic_DNA"/>
</dbReference>
<feature type="region of interest" description="Disordered" evidence="1">
    <location>
        <begin position="36"/>
        <end position="136"/>
    </location>
</feature>
<keyword evidence="3" id="KW-1185">Reference proteome</keyword>
<accession>A0A1B9GU14</accession>
<evidence type="ECO:0000256" key="1">
    <source>
        <dbReference type="SAM" id="MobiDB-lite"/>
    </source>
</evidence>